<sequence>MKKTEGYPQPLGASRRGRSVNLAVCVPKDVSCELLLYKKGESEPHQVIEMPAEEGIGEVRFLALEDLEETQYEYNYRIDGTVCLDPYVREIAGHKMFGTGWEFNRHQTRGRFPQRGYDWEGDKRPQIPVQDVIAYSLHVRGFTMHSSSRVKHKGTFLGVREKLPYLKELGINQIQCMPVYEFQEDMGSYRNYWGYGTGYYFAPKAAYAAFDDAQTELKDLVKACHKAGIEVVLEMPFTEKILPQTALECLRFYLLEYHVDGFVVNPYNVPWDSLNADPILKGAKIFKKEEGFQNSMRRFLKGDEGMVREVIRQLCRRTPEDGCCNYITSHTGFTLCDLVSYDGKHNEANGERNQDGPDYNYSWNCGAEGPSRKRSVMTLRKNQMKNAFLLLLLSQGTPCILAGDEFGNTQDGNNNVYCQDNETAWLNWGRQKSYEDLFRFVKRLIALRKSNPVFHQRQALLGLDRTACGIPDVSYHGESAWQVQDAVVSRQLGVLYGWEDTFWFVAYNMHWEAHEFALPALKKEMKWYQVAGTEEMPDEAECLKEQKMIEVKARTIILLQGR</sequence>
<dbReference type="InterPro" id="IPR017853">
    <property type="entry name" value="GH"/>
</dbReference>
<dbReference type="PANTHER" id="PTHR43002">
    <property type="entry name" value="GLYCOGEN DEBRANCHING ENZYME"/>
    <property type="match status" value="1"/>
</dbReference>
<dbReference type="EMBL" id="NIHM01000014">
    <property type="protein sequence ID" value="PLT54119.1"/>
    <property type="molecule type" value="Genomic_DNA"/>
</dbReference>
<comment type="similarity">
    <text evidence="1">Belongs to the glycosyl hydrolase 13 family.</text>
</comment>
<dbReference type="Gene3D" id="2.60.40.1180">
    <property type="entry name" value="Golgi alpha-mannosidase II"/>
    <property type="match status" value="1"/>
</dbReference>
<evidence type="ECO:0000256" key="1">
    <source>
        <dbReference type="ARBA" id="ARBA00008061"/>
    </source>
</evidence>
<dbReference type="GO" id="GO:0005975">
    <property type="term" value="P:carbohydrate metabolic process"/>
    <property type="evidence" value="ECO:0007669"/>
    <property type="project" value="InterPro"/>
</dbReference>
<comment type="caution">
    <text evidence="3">The sequence shown here is derived from an EMBL/GenBank/DDBJ whole genome shotgun (WGS) entry which is preliminary data.</text>
</comment>
<evidence type="ECO:0000313" key="4">
    <source>
        <dbReference type="Proteomes" id="UP000234849"/>
    </source>
</evidence>
<dbReference type="RefSeq" id="WP_101879880.1">
    <property type="nucleotide sequence ID" value="NZ_NIHM01000014.1"/>
</dbReference>
<name>A0A2N5NGQ1_MEDGN</name>
<gene>
    <name evidence="3" type="ORF">CDL18_10435</name>
</gene>
<proteinExistence type="inferred from homology"/>
<dbReference type="Gene3D" id="2.60.40.10">
    <property type="entry name" value="Immunoglobulins"/>
    <property type="match status" value="1"/>
</dbReference>
<reference evidence="3 4" key="1">
    <citation type="journal article" date="2017" name="Genome Med.">
        <title>A novel Ruminococcus gnavus clade enriched in inflammatory bowel disease patients.</title>
        <authorList>
            <person name="Hall A.B."/>
            <person name="Yassour M."/>
            <person name="Sauk J."/>
            <person name="Garner A."/>
            <person name="Jiang X."/>
            <person name="Arthur T."/>
            <person name="Lagoudas G.K."/>
            <person name="Vatanen T."/>
            <person name="Fornelos N."/>
            <person name="Wilson R."/>
            <person name="Bertha M."/>
            <person name="Cohen M."/>
            <person name="Garber J."/>
            <person name="Khalili H."/>
            <person name="Gevers D."/>
            <person name="Ananthakrishnan A.N."/>
            <person name="Kugathasan S."/>
            <person name="Lander E.S."/>
            <person name="Blainey P."/>
            <person name="Vlamakis H."/>
            <person name="Xavier R.J."/>
            <person name="Huttenhower C."/>
        </authorList>
    </citation>
    <scope>NUCLEOTIDE SEQUENCE [LARGE SCALE GENOMIC DNA]</scope>
    <source>
        <strain evidence="3 4">RJX1118</strain>
    </source>
</reference>
<dbReference type="SUPFAM" id="SSF51445">
    <property type="entry name" value="(Trans)glycosidases"/>
    <property type="match status" value="1"/>
</dbReference>
<dbReference type="CDD" id="cd11234">
    <property type="entry name" value="E_set_GDE_N"/>
    <property type="match status" value="1"/>
</dbReference>
<dbReference type="InterPro" id="IPR014756">
    <property type="entry name" value="Ig_E-set"/>
</dbReference>
<dbReference type="SMART" id="SM00642">
    <property type="entry name" value="Aamy"/>
    <property type="match status" value="1"/>
</dbReference>
<protein>
    <submittedName>
        <fullName evidence="3">Glycogen debranching protein</fullName>
    </submittedName>
</protein>
<dbReference type="SUPFAM" id="SSF81296">
    <property type="entry name" value="E set domains"/>
    <property type="match status" value="1"/>
</dbReference>
<dbReference type="Gene3D" id="3.20.20.80">
    <property type="entry name" value="Glycosidases"/>
    <property type="match status" value="2"/>
</dbReference>
<dbReference type="InterPro" id="IPR006047">
    <property type="entry name" value="GH13_cat_dom"/>
</dbReference>
<evidence type="ECO:0000313" key="3">
    <source>
        <dbReference type="EMBL" id="PLT54119.1"/>
    </source>
</evidence>
<accession>A0A2N5NGQ1</accession>
<dbReference type="SUPFAM" id="SSF51011">
    <property type="entry name" value="Glycosyl hydrolase domain"/>
    <property type="match status" value="1"/>
</dbReference>
<dbReference type="Proteomes" id="UP000234849">
    <property type="component" value="Unassembled WGS sequence"/>
</dbReference>
<dbReference type="InterPro" id="IPR013780">
    <property type="entry name" value="Glyco_hydro_b"/>
</dbReference>
<dbReference type="InterPro" id="IPR013783">
    <property type="entry name" value="Ig-like_fold"/>
</dbReference>
<dbReference type="Pfam" id="PF00128">
    <property type="entry name" value="Alpha-amylase"/>
    <property type="match status" value="1"/>
</dbReference>
<dbReference type="AlphaFoldDB" id="A0A2N5NGQ1"/>
<evidence type="ECO:0000259" key="2">
    <source>
        <dbReference type="SMART" id="SM00642"/>
    </source>
</evidence>
<organism evidence="3 4">
    <name type="scientific">Mediterraneibacter gnavus</name>
    <name type="common">Ruminococcus gnavus</name>
    <dbReference type="NCBI Taxonomy" id="33038"/>
    <lineage>
        <taxon>Bacteria</taxon>
        <taxon>Bacillati</taxon>
        <taxon>Bacillota</taxon>
        <taxon>Clostridia</taxon>
        <taxon>Lachnospirales</taxon>
        <taxon>Lachnospiraceae</taxon>
        <taxon>Mediterraneibacter</taxon>
    </lineage>
</organism>
<feature type="domain" description="Glycosyl hydrolase family 13 catalytic" evidence="2">
    <location>
        <begin position="136"/>
        <end position="448"/>
    </location>
</feature>